<reference evidence="2" key="1">
    <citation type="submission" date="2022-11" db="UniProtKB">
        <authorList>
            <consortium name="WormBaseParasite"/>
        </authorList>
    </citation>
    <scope>IDENTIFICATION</scope>
</reference>
<proteinExistence type="predicted"/>
<accession>A0A914MEK9</accession>
<evidence type="ECO:0000313" key="2">
    <source>
        <dbReference type="WBParaSite" id="Minc3s01742g25995"/>
    </source>
</evidence>
<organism evidence="1 2">
    <name type="scientific">Meloidogyne incognita</name>
    <name type="common">Southern root-knot nematode worm</name>
    <name type="synonym">Oxyuris incognita</name>
    <dbReference type="NCBI Taxonomy" id="6306"/>
    <lineage>
        <taxon>Eukaryota</taxon>
        <taxon>Metazoa</taxon>
        <taxon>Ecdysozoa</taxon>
        <taxon>Nematoda</taxon>
        <taxon>Chromadorea</taxon>
        <taxon>Rhabditida</taxon>
        <taxon>Tylenchina</taxon>
        <taxon>Tylenchomorpha</taxon>
        <taxon>Tylenchoidea</taxon>
        <taxon>Meloidogynidae</taxon>
        <taxon>Meloidogyninae</taxon>
        <taxon>Meloidogyne</taxon>
        <taxon>Meloidogyne incognita group</taxon>
    </lineage>
</organism>
<keyword evidence="1" id="KW-1185">Reference proteome</keyword>
<evidence type="ECO:0000313" key="1">
    <source>
        <dbReference type="Proteomes" id="UP000887563"/>
    </source>
</evidence>
<dbReference type="Proteomes" id="UP000887563">
    <property type="component" value="Unplaced"/>
</dbReference>
<dbReference type="WBParaSite" id="Minc3s01742g25995">
    <property type="protein sequence ID" value="Minc3s01742g25995"/>
    <property type="gene ID" value="Minc3s01742g25995"/>
</dbReference>
<name>A0A914MEK9_MELIC</name>
<sequence length="79" mass="8987">MIEERIIFKYFSSSSVSVLLRLFCLSIFVRDLSVVFVRVLSVLRPCFVRPSSAFCPSFVRVCPSPSFCSVIFVRDLSVV</sequence>
<dbReference type="AlphaFoldDB" id="A0A914MEK9"/>
<protein>
    <submittedName>
        <fullName evidence="2">Candidate secreted effector</fullName>
    </submittedName>
</protein>